<dbReference type="InterPro" id="IPR047168">
    <property type="entry name" value="LEC1-like"/>
</dbReference>
<evidence type="ECO:0000259" key="2">
    <source>
        <dbReference type="Pfam" id="PF12828"/>
    </source>
</evidence>
<feature type="domain" description="PX" evidence="1">
    <location>
        <begin position="165"/>
        <end position="367"/>
    </location>
</feature>
<feature type="domain" description="PX-associated" evidence="2">
    <location>
        <begin position="4"/>
        <end position="122"/>
    </location>
</feature>
<dbReference type="GO" id="GO:0035091">
    <property type="term" value="F:phosphatidylinositol binding"/>
    <property type="evidence" value="ECO:0007669"/>
    <property type="project" value="TreeGrafter"/>
</dbReference>
<sequence>MAVATLSPAQAHALFDILTHYEVYAEIKDLAKPETIQNFGYPLSDQKPGQASAPIQQVLVNKVLMKQPGISSLMQSFWQGRVDLLLSKLAEAGLSDSYEKGGMGIRKTMATATAVIIESVVRGMLGGLPRKQMPMPDHSYNLSSAEHIHGAFDDLAQGVVYGDALDMIIRDLKRSDKLEDQSQLYQASVEYAVIIIASFLHHIFVLSPDGLYLATLLANVHKIAPYMAIKQTLRMGNAATMINGMMKLMLTKLSFTAMTNWVGLSKSENEGMNLLQRIISTVLAYDNMEFKSAASNIEKSKDAPSIEHLKAIKAHLQQSREERNRATDRSIQESKSIVTVIFESQDPPLSTELSAAQHTEALNYYSALLSIRDREKLVDVSCRSAPDILTEAIREVVAAYEPIIRSVHEGVDLSAVVADLQLFIDDLIKISKPNPKVKGTQQPPSVEEYVELCRKHVHFAIRIGHNWVNNCPQVVESFVTWGKEVLQEFRVSEHGIAASDSRPIPSASASFAAGAMTNNLSALFDSLAPKDQTEVAKALDAHSAYLASLERVSILKTQSILNSGTTAYGPGMYLARWHGLLDEALITPATSLGPLRHGSDVKLKDSKILMKPGWDLAQVSTDLTDSMPVQPDVTAVQTALGGKFRALMQREAIF</sequence>
<dbReference type="InterPro" id="IPR024554">
    <property type="entry name" value="LEC1-like_C"/>
</dbReference>
<dbReference type="Pfam" id="PF12828">
    <property type="entry name" value="PXB"/>
    <property type="match status" value="1"/>
</dbReference>
<reference evidence="3 4" key="1">
    <citation type="journal article" date="2018" name="IMA Fungus">
        <title>IMA Genome-F 9: Draft genome sequence of Annulohypoxylon stygium, Aspergillus mulundensis, Berkeleyomyces basicola (syn. Thielaviopsis basicola), Ceratocystis smalleyi, two Cercospora beticola strains, Coleophoma cylindrospora, Fusarium fracticaudum, Phialophora cf. hyalina, and Morchella septimelata.</title>
        <authorList>
            <person name="Wingfield B.D."/>
            <person name="Bills G.F."/>
            <person name="Dong Y."/>
            <person name="Huang W."/>
            <person name="Nel W.J."/>
            <person name="Swalarsk-Parry B.S."/>
            <person name="Vaghefi N."/>
            <person name="Wilken P.M."/>
            <person name="An Z."/>
            <person name="de Beer Z.W."/>
            <person name="De Vos L."/>
            <person name="Chen L."/>
            <person name="Duong T.A."/>
            <person name="Gao Y."/>
            <person name="Hammerbacher A."/>
            <person name="Kikkert J.R."/>
            <person name="Li Y."/>
            <person name="Li H."/>
            <person name="Li K."/>
            <person name="Li Q."/>
            <person name="Liu X."/>
            <person name="Ma X."/>
            <person name="Naidoo K."/>
            <person name="Pethybridge S.J."/>
            <person name="Sun J."/>
            <person name="Steenkamp E.T."/>
            <person name="van der Nest M.A."/>
            <person name="van Wyk S."/>
            <person name="Wingfield M.J."/>
            <person name="Xiong C."/>
            <person name="Yue Q."/>
            <person name="Zhang X."/>
        </authorList>
    </citation>
    <scope>NUCLEOTIDE SEQUENCE [LARGE SCALE GENOMIC DNA]</scope>
    <source>
        <strain evidence="3 4">BP5796</strain>
    </source>
</reference>
<gene>
    <name evidence="3" type="ORF">BP5796_11797</name>
</gene>
<evidence type="ECO:0000313" key="3">
    <source>
        <dbReference type="EMBL" id="RDW60191.1"/>
    </source>
</evidence>
<proteinExistence type="predicted"/>
<dbReference type="PANTHER" id="PTHR47185">
    <property type="entry name" value="PX DOMAIN-CONTAINING PROTEIN YPR097W"/>
    <property type="match status" value="1"/>
</dbReference>
<protein>
    <submittedName>
        <fullName evidence="3">Uncharacterized protein</fullName>
    </submittedName>
</protein>
<dbReference type="OrthoDB" id="2117459at2759"/>
<comment type="caution">
    <text evidence="3">The sequence shown here is derived from an EMBL/GenBank/DDBJ whole genome shotgun (WGS) entry which is preliminary data.</text>
</comment>
<dbReference type="PANTHER" id="PTHR47185:SF2">
    <property type="entry name" value="FUNGAL PROTEIN"/>
    <property type="match status" value="1"/>
</dbReference>
<dbReference type="EMBL" id="PDLN01000019">
    <property type="protein sequence ID" value="RDW60191.1"/>
    <property type="molecule type" value="Genomic_DNA"/>
</dbReference>
<name>A0A3D8QEQ9_9HELO</name>
<organism evidence="3 4">
    <name type="scientific">Coleophoma crateriformis</name>
    <dbReference type="NCBI Taxonomy" id="565419"/>
    <lineage>
        <taxon>Eukaryota</taxon>
        <taxon>Fungi</taxon>
        <taxon>Dikarya</taxon>
        <taxon>Ascomycota</taxon>
        <taxon>Pezizomycotina</taxon>
        <taxon>Leotiomycetes</taxon>
        <taxon>Helotiales</taxon>
        <taxon>Dermateaceae</taxon>
        <taxon>Coleophoma</taxon>
    </lineage>
</organism>
<evidence type="ECO:0000259" key="1">
    <source>
        <dbReference type="Pfam" id="PF12825"/>
    </source>
</evidence>
<accession>A0A3D8QEQ9</accession>
<dbReference type="AlphaFoldDB" id="A0A3D8QEQ9"/>
<keyword evidence="4" id="KW-1185">Reference proteome</keyword>
<evidence type="ECO:0000313" key="4">
    <source>
        <dbReference type="Proteomes" id="UP000256328"/>
    </source>
</evidence>
<dbReference type="Pfam" id="PF12825">
    <property type="entry name" value="DUF3818"/>
    <property type="match status" value="1"/>
</dbReference>
<dbReference type="Proteomes" id="UP000256328">
    <property type="component" value="Unassembled WGS sequence"/>
</dbReference>
<dbReference type="InterPro" id="IPR024555">
    <property type="entry name" value="PX-associated"/>
</dbReference>